<feature type="compositionally biased region" description="Polar residues" evidence="1">
    <location>
        <begin position="374"/>
        <end position="387"/>
    </location>
</feature>
<accession>A0A1I8FP98</accession>
<organism evidence="2 3">
    <name type="scientific">Macrostomum lignano</name>
    <dbReference type="NCBI Taxonomy" id="282301"/>
    <lineage>
        <taxon>Eukaryota</taxon>
        <taxon>Metazoa</taxon>
        <taxon>Spiralia</taxon>
        <taxon>Lophotrochozoa</taxon>
        <taxon>Platyhelminthes</taxon>
        <taxon>Rhabditophora</taxon>
        <taxon>Macrostomorpha</taxon>
        <taxon>Macrostomida</taxon>
        <taxon>Macrostomidae</taxon>
        <taxon>Macrostomum</taxon>
    </lineage>
</organism>
<keyword evidence="2" id="KW-1185">Reference proteome</keyword>
<reference evidence="3" key="1">
    <citation type="submission" date="2016-11" db="UniProtKB">
        <authorList>
            <consortium name="WormBaseParasite"/>
        </authorList>
    </citation>
    <scope>IDENTIFICATION</scope>
</reference>
<proteinExistence type="predicted"/>
<name>A0A1I8FP98_9PLAT</name>
<evidence type="ECO:0000313" key="2">
    <source>
        <dbReference type="Proteomes" id="UP000095280"/>
    </source>
</evidence>
<dbReference type="Proteomes" id="UP000095280">
    <property type="component" value="Unplaced"/>
</dbReference>
<evidence type="ECO:0000313" key="3">
    <source>
        <dbReference type="WBParaSite" id="maker-unitig_41047-snap-gene-0.2-mRNA-1"/>
    </source>
</evidence>
<evidence type="ECO:0000256" key="1">
    <source>
        <dbReference type="SAM" id="MobiDB-lite"/>
    </source>
</evidence>
<protein>
    <submittedName>
        <fullName evidence="3">PK_Tyr_Ser-Thr domain-containing protein</fullName>
    </submittedName>
</protein>
<sequence>MRQSDLGLLFTGKRITEEDRHFIFPVSQIPQYLRILEKFELYYRRRMTNCSYLVGCPTLRRGMSLSWLLPRERSSSSSSTAASSPCAPSILKMGKRVMFCLLAASGYWNRAAATAASYDEAFFLLQTFEEATPEGGEGLQLQVPLCPNGAYLLAQIADNIDVVIEEWYPGLTDRTVTGECILQKSAPCVACCSRLNVNDASGARNAPSGFIAASLPRIFARQSLSNSSSSLIKPAVPSSAVVFHTFSFDDIVNEAGIAEAIRCPRFAETGIPSSCVEQSGAGCYAVELETNPRQRPRKHRLMHEVTPGAGVLAPAIPSSIVDLKTKTMCLCQACLLSGTVVNVKLSDYGISRFATPYGFSQPEGNPRLPPPPKSSTGRSTDSPQTSTRWGLYYTASSLTAGTLLKTPASETTSIRYLKKGCPDWPHLELIINRCLIRREPNKRPAASEVLAALCRPEFLCLRAWIQVSARHGVDCMIARSPGFEPTKARQWKRRRGSVGAATASTLFALVAESTPSRWCTLSSIPILVSSLTIRGRRRPIYGPNRRHGHCCTVWGQVHLYDFAHNKICLAINNLMPDAVFKEATPVAFLSPDNERAPIHRLQPTKNNKLLVAKGSKLFI</sequence>
<feature type="region of interest" description="Disordered" evidence="1">
    <location>
        <begin position="359"/>
        <end position="387"/>
    </location>
</feature>
<dbReference type="WBParaSite" id="maker-unitig_41047-snap-gene-0.2-mRNA-1">
    <property type="protein sequence ID" value="maker-unitig_41047-snap-gene-0.2-mRNA-1"/>
    <property type="gene ID" value="maker-unitig_41047-snap-gene-0.2"/>
</dbReference>
<dbReference type="AlphaFoldDB" id="A0A1I8FP98"/>